<evidence type="ECO:0000313" key="4">
    <source>
        <dbReference type="Proteomes" id="UP000823821"/>
    </source>
</evidence>
<evidence type="ECO:0000313" key="3">
    <source>
        <dbReference type="EMBL" id="HJA78983.1"/>
    </source>
</evidence>
<dbReference type="Gene3D" id="3.90.226.30">
    <property type="match status" value="1"/>
</dbReference>
<accession>A0A9D2HNK9</accession>
<evidence type="ECO:0000259" key="1">
    <source>
        <dbReference type="Pfam" id="PF09861"/>
    </source>
</evidence>
<protein>
    <submittedName>
        <fullName evidence="3">Nickel-dependent lactate racemase</fullName>
    </submittedName>
</protein>
<dbReference type="GO" id="GO:0050043">
    <property type="term" value="F:lactate racemase activity"/>
    <property type="evidence" value="ECO:0007669"/>
    <property type="project" value="InterPro"/>
</dbReference>
<dbReference type="InterPro" id="IPR043166">
    <property type="entry name" value="LarA-like_C"/>
</dbReference>
<reference evidence="3" key="2">
    <citation type="submission" date="2021-04" db="EMBL/GenBank/DDBJ databases">
        <authorList>
            <person name="Gilroy R."/>
        </authorList>
    </citation>
    <scope>NUCLEOTIDE SEQUENCE</scope>
    <source>
        <strain evidence="3">5032</strain>
    </source>
</reference>
<feature type="domain" description="Lactate racemase C-terminal" evidence="2">
    <location>
        <begin position="287"/>
        <end position="423"/>
    </location>
</feature>
<dbReference type="Gene3D" id="3.40.50.11440">
    <property type="match status" value="1"/>
</dbReference>
<dbReference type="InterPro" id="IPR048068">
    <property type="entry name" value="LarA-like"/>
</dbReference>
<dbReference type="Proteomes" id="UP000823821">
    <property type="component" value="Unassembled WGS sequence"/>
</dbReference>
<feature type="domain" description="LarA-like N-terminal" evidence="1">
    <location>
        <begin position="8"/>
        <end position="207"/>
    </location>
</feature>
<dbReference type="PANTHER" id="PTHR33171">
    <property type="entry name" value="LAR_N DOMAIN-CONTAINING PROTEIN"/>
    <property type="match status" value="1"/>
</dbReference>
<comment type="caution">
    <text evidence="3">The sequence shown here is derived from an EMBL/GenBank/DDBJ whole genome shotgun (WGS) entry which is preliminary data.</text>
</comment>
<dbReference type="InterPro" id="IPR048520">
    <property type="entry name" value="LarA_C"/>
</dbReference>
<dbReference type="AlphaFoldDB" id="A0A9D2HNK9"/>
<dbReference type="EMBL" id="DWZD01000036">
    <property type="protein sequence ID" value="HJA78983.1"/>
    <property type="molecule type" value="Genomic_DNA"/>
</dbReference>
<name>A0A9D2HNK9_9BACT</name>
<dbReference type="InterPro" id="IPR018657">
    <property type="entry name" value="LarA-like_N"/>
</dbReference>
<dbReference type="Pfam" id="PF21113">
    <property type="entry name" value="LarA_C"/>
    <property type="match status" value="1"/>
</dbReference>
<dbReference type="NCBIfam" id="NF033504">
    <property type="entry name" value="Ni_dep_LarA"/>
    <property type="match status" value="1"/>
</dbReference>
<organism evidence="3 4">
    <name type="scientific">Candidatus Desulfovibrio intestinavium</name>
    <dbReference type="NCBI Taxonomy" id="2838534"/>
    <lineage>
        <taxon>Bacteria</taxon>
        <taxon>Pseudomonadati</taxon>
        <taxon>Thermodesulfobacteriota</taxon>
        <taxon>Desulfovibrionia</taxon>
        <taxon>Desulfovibrionales</taxon>
        <taxon>Desulfovibrionaceae</taxon>
        <taxon>Desulfovibrio</taxon>
    </lineage>
</organism>
<gene>
    <name evidence="3" type="primary">larA</name>
    <name evidence="3" type="ORF">H9784_05345</name>
</gene>
<dbReference type="Pfam" id="PF09861">
    <property type="entry name" value="Lar_N"/>
    <property type="match status" value="1"/>
</dbReference>
<evidence type="ECO:0000259" key="2">
    <source>
        <dbReference type="Pfam" id="PF21113"/>
    </source>
</evidence>
<reference evidence="3" key="1">
    <citation type="journal article" date="2021" name="PeerJ">
        <title>Extensive microbial diversity within the chicken gut microbiome revealed by metagenomics and culture.</title>
        <authorList>
            <person name="Gilroy R."/>
            <person name="Ravi A."/>
            <person name="Getino M."/>
            <person name="Pursley I."/>
            <person name="Horton D.L."/>
            <person name="Alikhan N.F."/>
            <person name="Baker D."/>
            <person name="Gharbi K."/>
            <person name="Hall N."/>
            <person name="Watson M."/>
            <person name="Adriaenssens E.M."/>
            <person name="Foster-Nyarko E."/>
            <person name="Jarju S."/>
            <person name="Secka A."/>
            <person name="Antonio M."/>
            <person name="Oren A."/>
            <person name="Chaudhuri R.R."/>
            <person name="La Ragione R."/>
            <person name="Hildebrand F."/>
            <person name="Pallen M.J."/>
        </authorList>
    </citation>
    <scope>NUCLEOTIDE SEQUENCE</scope>
    <source>
        <strain evidence="3">5032</strain>
    </source>
</reference>
<proteinExistence type="predicted"/>
<sequence length="432" mass="46228">MSRHLLKYGDSEYALEVPEGCLVAELRPHAVDVPSLSSAEVVRQALQQPVDSPRLDGVVRPGEKVCIVIPDISRLWQSPQIYVPEVVAALNACGIPDADMTLLVATGAHRRHTPEEHVRLVSPEVARRIRIVDHQCRDEADLVEVGTTSRGTPIRVNREAVAADRIILCGGVVFHFLAGFGGGPKMLVPGICGYETIQRHHHLAFNAAADSGTNPLVRAGILDENVFQADLAEGAALLKPCFSLNVITNARAEIIAAFAGHWLAAHRAACAQVERMDRVDIPRRVPLVVASAGGAPRDMNVFQEIKLLSNALAATEEGGTMILLARNPDGFGNAETERQLTAYADHAAREAALRETFSIGGYVGLLLAEAAERHNVILVTAMEPALFASTRLHAVPTLDKALELAASFHGGSLAVPTIVMPQGAVTLPRVIG</sequence>
<dbReference type="InterPro" id="IPR047926">
    <property type="entry name" value="Ni_dep_LarA"/>
</dbReference>
<dbReference type="PANTHER" id="PTHR33171:SF17">
    <property type="entry name" value="LARA-LIKE N-TERMINAL DOMAIN-CONTAINING PROTEIN"/>
    <property type="match status" value="1"/>
</dbReference>